<dbReference type="EMBL" id="JAVXUO010001696">
    <property type="protein sequence ID" value="KAK2979931.1"/>
    <property type="molecule type" value="Genomic_DNA"/>
</dbReference>
<dbReference type="AlphaFoldDB" id="A0AA88RJ86"/>
<reference evidence="1" key="1">
    <citation type="submission" date="2022-12" db="EMBL/GenBank/DDBJ databases">
        <title>Draft genome assemblies for two species of Escallonia (Escalloniales).</title>
        <authorList>
            <person name="Chanderbali A."/>
            <person name="Dervinis C."/>
            <person name="Anghel I."/>
            <person name="Soltis D."/>
            <person name="Soltis P."/>
            <person name="Zapata F."/>
        </authorList>
    </citation>
    <scope>NUCLEOTIDE SEQUENCE</scope>
    <source>
        <strain evidence="1">UCBG92.1500</strain>
        <tissue evidence="1">Leaf</tissue>
    </source>
</reference>
<protein>
    <submittedName>
        <fullName evidence="1">Uncharacterized protein</fullName>
    </submittedName>
</protein>
<comment type="caution">
    <text evidence="1">The sequence shown here is derived from an EMBL/GenBank/DDBJ whole genome shotgun (WGS) entry which is preliminary data.</text>
</comment>
<accession>A0AA88RJ86</accession>
<dbReference type="Gene3D" id="3.30.200.20">
    <property type="entry name" value="Phosphorylase Kinase, domain 1"/>
    <property type="match status" value="1"/>
</dbReference>
<evidence type="ECO:0000313" key="1">
    <source>
        <dbReference type="EMBL" id="KAK2979931.1"/>
    </source>
</evidence>
<gene>
    <name evidence="1" type="ORF">RJ640_007074</name>
</gene>
<organism evidence="1 2">
    <name type="scientific">Escallonia rubra</name>
    <dbReference type="NCBI Taxonomy" id="112253"/>
    <lineage>
        <taxon>Eukaryota</taxon>
        <taxon>Viridiplantae</taxon>
        <taxon>Streptophyta</taxon>
        <taxon>Embryophyta</taxon>
        <taxon>Tracheophyta</taxon>
        <taxon>Spermatophyta</taxon>
        <taxon>Magnoliopsida</taxon>
        <taxon>eudicotyledons</taxon>
        <taxon>Gunneridae</taxon>
        <taxon>Pentapetalae</taxon>
        <taxon>asterids</taxon>
        <taxon>campanulids</taxon>
        <taxon>Escalloniales</taxon>
        <taxon>Escalloniaceae</taxon>
        <taxon>Escallonia</taxon>
    </lineage>
</organism>
<name>A0AA88RJ86_9ASTE</name>
<evidence type="ECO:0000313" key="2">
    <source>
        <dbReference type="Proteomes" id="UP001187471"/>
    </source>
</evidence>
<dbReference type="Proteomes" id="UP001187471">
    <property type="component" value="Unassembled WGS sequence"/>
</dbReference>
<proteinExistence type="predicted"/>
<sequence>MFENFKKERTGSFNFYHETLSKREGFIIYRVGLVHMQEKHILYIMRKKKLLTLLEFYTLPRWSIYVSVVYRCFFAASFACKAIDKRLLTDPIDKLFHLLSAHPNTIQLFHLYEDDDAFLLVTDRRN</sequence>
<keyword evidence="2" id="KW-1185">Reference proteome</keyword>